<dbReference type="AlphaFoldDB" id="A0A543CK15"/>
<keyword evidence="2" id="KW-0472">Membrane</keyword>
<dbReference type="RefSeq" id="WP_141956177.1">
    <property type="nucleotide sequence ID" value="NZ_VFOZ01000001.1"/>
</dbReference>
<evidence type="ECO:0008006" key="5">
    <source>
        <dbReference type="Google" id="ProtNLM"/>
    </source>
</evidence>
<feature type="transmembrane region" description="Helical" evidence="2">
    <location>
        <begin position="111"/>
        <end position="131"/>
    </location>
</feature>
<keyword evidence="2" id="KW-0812">Transmembrane</keyword>
<dbReference type="Proteomes" id="UP000316096">
    <property type="component" value="Unassembled WGS sequence"/>
</dbReference>
<reference evidence="3 4" key="1">
    <citation type="submission" date="2019-06" db="EMBL/GenBank/DDBJ databases">
        <title>Sequencing the genomes of 1000 actinobacteria strains.</title>
        <authorList>
            <person name="Klenk H.-P."/>
        </authorList>
    </citation>
    <scope>NUCLEOTIDE SEQUENCE [LARGE SCALE GENOMIC DNA]</scope>
    <source>
        <strain evidence="3 4">DSM 102200</strain>
    </source>
</reference>
<feature type="region of interest" description="Disordered" evidence="1">
    <location>
        <begin position="1"/>
        <end position="29"/>
    </location>
</feature>
<feature type="transmembrane region" description="Helical" evidence="2">
    <location>
        <begin position="167"/>
        <end position="184"/>
    </location>
</feature>
<proteinExistence type="predicted"/>
<accession>A0A543CK15</accession>
<feature type="compositionally biased region" description="Basic and acidic residues" evidence="1">
    <location>
        <begin position="1"/>
        <end position="23"/>
    </location>
</feature>
<evidence type="ECO:0000256" key="2">
    <source>
        <dbReference type="SAM" id="Phobius"/>
    </source>
</evidence>
<evidence type="ECO:0000313" key="4">
    <source>
        <dbReference type="Proteomes" id="UP000316096"/>
    </source>
</evidence>
<keyword evidence="2" id="KW-1133">Transmembrane helix</keyword>
<gene>
    <name evidence="3" type="ORF">FB559_3030</name>
</gene>
<comment type="caution">
    <text evidence="3">The sequence shown here is derived from an EMBL/GenBank/DDBJ whole genome shotgun (WGS) entry which is preliminary data.</text>
</comment>
<feature type="transmembrane region" description="Helical" evidence="2">
    <location>
        <begin position="32"/>
        <end position="52"/>
    </location>
</feature>
<keyword evidence="4" id="KW-1185">Reference proteome</keyword>
<evidence type="ECO:0000256" key="1">
    <source>
        <dbReference type="SAM" id="MobiDB-lite"/>
    </source>
</evidence>
<evidence type="ECO:0000313" key="3">
    <source>
        <dbReference type="EMBL" id="TQL97442.1"/>
    </source>
</evidence>
<organism evidence="3 4">
    <name type="scientific">Actinoallomurus bryophytorum</name>
    <dbReference type="NCBI Taxonomy" id="1490222"/>
    <lineage>
        <taxon>Bacteria</taxon>
        <taxon>Bacillati</taxon>
        <taxon>Actinomycetota</taxon>
        <taxon>Actinomycetes</taxon>
        <taxon>Streptosporangiales</taxon>
        <taxon>Thermomonosporaceae</taxon>
        <taxon>Actinoallomurus</taxon>
    </lineage>
</organism>
<feature type="transmembrane region" description="Helical" evidence="2">
    <location>
        <begin position="143"/>
        <end position="161"/>
    </location>
</feature>
<dbReference type="EMBL" id="VFOZ01000001">
    <property type="protein sequence ID" value="TQL97442.1"/>
    <property type="molecule type" value="Genomic_DNA"/>
</dbReference>
<sequence>MTPDRDLGMRDVDKRSEHTDTRLPRPAKPRSVPAAWSLFLGWSAQVAIRLFLGHGRGAPAAFPDEGGYLLAARWLAGGPAADLSGSTFYQGGYPLLIAPVFWVAHDPRTCFRLVVGINALAGAGVFPLGYAALRRLRVGRAQAYALAFAVALLPAAVVFGGLALTDAVLPTVVLAWLLALHAFLRSREVRPAIVTGSAASLAASYAYATHARGAR</sequence>
<dbReference type="OrthoDB" id="3462168at2"/>
<protein>
    <recommendedName>
        <fullName evidence="5">Dolichyl-phosphate-mannose-protein mannosyltransferase</fullName>
    </recommendedName>
</protein>
<name>A0A543CK15_9ACTN</name>